<comment type="caution">
    <text evidence="2">The sequence shown here is derived from an EMBL/GenBank/DDBJ whole genome shotgun (WGS) entry which is preliminary data.</text>
</comment>
<sequence length="267" mass="30185">MNQCSQAKLSDKQVEIQEVPKEEARLGEVVIQVFDRYLSKRDIWHLHLRMLQGGGQVLYANFNHSLRQLVANSQFDRLVFKDGTPTISGFVDRTTQVSFKSVTANMFVLVQISSELWEYSTAGRPLWEALVECFAQLVEKSLRVTRGSGHYLRMILFTRSKGIVKSDPEAAVGEGLLVDHDRYAKPKSKPEPVDFYDVFWEGWARVLPTASELAARVRQVCMSMHEEFHGKTTSEAVLCCETGGGDWSPVAELSGLRISRQLAVQFQ</sequence>
<dbReference type="InterPro" id="IPR048255">
    <property type="entry name" value="IML1_N"/>
</dbReference>
<dbReference type="InterPro" id="IPR027244">
    <property type="entry name" value="IML1"/>
</dbReference>
<protein>
    <recommendedName>
        <fullName evidence="1">Vacuolar membrane-associated protein Iml1 N-terminal domain-containing protein</fullName>
    </recommendedName>
</protein>
<dbReference type="OrthoDB" id="39497at2759"/>
<name>A0A812R7E5_SYMPI</name>
<keyword evidence="3" id="KW-1185">Reference proteome</keyword>
<organism evidence="2 3">
    <name type="scientific">Symbiodinium pilosum</name>
    <name type="common">Dinoflagellate</name>
    <dbReference type="NCBI Taxonomy" id="2952"/>
    <lineage>
        <taxon>Eukaryota</taxon>
        <taxon>Sar</taxon>
        <taxon>Alveolata</taxon>
        <taxon>Dinophyceae</taxon>
        <taxon>Suessiales</taxon>
        <taxon>Symbiodiniaceae</taxon>
        <taxon>Symbiodinium</taxon>
    </lineage>
</organism>
<dbReference type="GO" id="GO:1990130">
    <property type="term" value="C:GATOR1 complex"/>
    <property type="evidence" value="ECO:0007669"/>
    <property type="project" value="TreeGrafter"/>
</dbReference>
<dbReference type="Proteomes" id="UP000649617">
    <property type="component" value="Unassembled WGS sequence"/>
</dbReference>
<gene>
    <name evidence="2" type="ORF">SPIL2461_LOCUS10399</name>
</gene>
<dbReference type="EMBL" id="CAJNIZ010019258">
    <property type="protein sequence ID" value="CAE7423588.1"/>
    <property type="molecule type" value="Genomic_DNA"/>
</dbReference>
<dbReference type="GO" id="GO:0005096">
    <property type="term" value="F:GTPase activator activity"/>
    <property type="evidence" value="ECO:0007669"/>
    <property type="project" value="InterPro"/>
</dbReference>
<dbReference type="PANTHER" id="PTHR13179">
    <property type="entry name" value="DEP DOMAIN CONTAINING PROTEIN 5"/>
    <property type="match status" value="1"/>
</dbReference>
<evidence type="ECO:0000313" key="2">
    <source>
        <dbReference type="EMBL" id="CAE7423588.1"/>
    </source>
</evidence>
<evidence type="ECO:0000259" key="1">
    <source>
        <dbReference type="Pfam" id="PF12257"/>
    </source>
</evidence>
<accession>A0A812R7E5</accession>
<proteinExistence type="predicted"/>
<dbReference type="PANTHER" id="PTHR13179:SF8">
    <property type="entry name" value="GATOR COMPLEX PROTEIN DEPDC5"/>
    <property type="match status" value="1"/>
</dbReference>
<reference evidence="2" key="1">
    <citation type="submission" date="2021-02" db="EMBL/GenBank/DDBJ databases">
        <authorList>
            <person name="Dougan E. K."/>
            <person name="Rhodes N."/>
            <person name="Thang M."/>
            <person name="Chan C."/>
        </authorList>
    </citation>
    <scope>NUCLEOTIDE SEQUENCE</scope>
</reference>
<dbReference type="GO" id="GO:1904262">
    <property type="term" value="P:negative regulation of TORC1 signaling"/>
    <property type="evidence" value="ECO:0007669"/>
    <property type="project" value="TreeGrafter"/>
</dbReference>
<feature type="domain" description="Vacuolar membrane-associated protein Iml1 N-terminal" evidence="1">
    <location>
        <begin position="30"/>
        <end position="202"/>
    </location>
</feature>
<dbReference type="Pfam" id="PF12257">
    <property type="entry name" value="IML1"/>
    <property type="match status" value="1"/>
</dbReference>
<evidence type="ECO:0000313" key="3">
    <source>
        <dbReference type="Proteomes" id="UP000649617"/>
    </source>
</evidence>
<dbReference type="GO" id="GO:0010508">
    <property type="term" value="P:positive regulation of autophagy"/>
    <property type="evidence" value="ECO:0007669"/>
    <property type="project" value="TreeGrafter"/>
</dbReference>
<dbReference type="AlphaFoldDB" id="A0A812R7E5"/>